<dbReference type="InterPro" id="IPR050460">
    <property type="entry name" value="Distal-less_Homeobox_TF"/>
</dbReference>
<feature type="DNA-binding region" description="Homeobox" evidence="4">
    <location>
        <begin position="4"/>
        <end position="63"/>
    </location>
</feature>
<reference evidence="8" key="1">
    <citation type="journal article" date="2015" name="Dev. Genes Evol.">
        <title>Molecular phylogeny of four homeobox genes from the purple sea star Pisaster ochraceus.</title>
        <authorList>
            <person name="Matassi G."/>
            <person name="Imai J.H."/>
            <person name="Di Gregorio A."/>
        </authorList>
    </citation>
    <scope>NUCLEOTIDE SEQUENCE</scope>
</reference>
<dbReference type="PRINTS" id="PR00024">
    <property type="entry name" value="HOMEOBOX"/>
</dbReference>
<dbReference type="GO" id="GO:0000981">
    <property type="term" value="F:DNA-binding transcription factor activity, RNA polymerase II-specific"/>
    <property type="evidence" value="ECO:0007669"/>
    <property type="project" value="InterPro"/>
</dbReference>
<dbReference type="GO" id="GO:0005634">
    <property type="term" value="C:nucleus"/>
    <property type="evidence" value="ECO:0007669"/>
    <property type="project" value="UniProtKB-SubCell"/>
</dbReference>
<evidence type="ECO:0000256" key="3">
    <source>
        <dbReference type="ARBA" id="ARBA00023242"/>
    </source>
</evidence>
<keyword evidence="3 4" id="KW-0539">Nucleus</keyword>
<comment type="subcellular location">
    <subcellularLocation>
        <location evidence="4 5">Nucleus</location>
    </subcellularLocation>
</comment>
<feature type="non-terminal residue" evidence="8">
    <location>
        <position position="1"/>
    </location>
</feature>
<dbReference type="PANTHER" id="PTHR24327">
    <property type="entry name" value="HOMEOBOX PROTEIN"/>
    <property type="match status" value="1"/>
</dbReference>
<evidence type="ECO:0000256" key="6">
    <source>
        <dbReference type="SAM" id="MobiDB-lite"/>
    </source>
</evidence>
<sequence>GKKLRKPRTIYSSLQLQKLNHRFTKTQYLALPERADLAASLGLTQTQVKIWFQNRRSKYKKILKQHGSTPTSSTGSQDPEQDPPQSHTPASQQGSLSPAPPPTSAPHPQGTPTMSGPSSTGLGSACYSSQQHVPSHHHHHHHPHHQMPTDGSSTHSSPVPPWDYVGDIFTPPAVRSSSGTVDNNYPFHQQHYQHHHYPWFGGQDGTSGMSAQQHMLASAPSVDKTILQLAKECDFLELKNAFHTNA</sequence>
<dbReference type="Pfam" id="PF00046">
    <property type="entry name" value="Homeodomain"/>
    <property type="match status" value="1"/>
</dbReference>
<feature type="region of interest" description="Disordered" evidence="6">
    <location>
        <begin position="62"/>
        <end position="163"/>
    </location>
</feature>
<dbReference type="GO" id="GO:0000978">
    <property type="term" value="F:RNA polymerase II cis-regulatory region sequence-specific DNA binding"/>
    <property type="evidence" value="ECO:0007669"/>
    <property type="project" value="TreeGrafter"/>
</dbReference>
<dbReference type="EMBL" id="KT164768">
    <property type="protein sequence ID" value="ALH43434.1"/>
    <property type="molecule type" value="Genomic_DNA"/>
</dbReference>
<dbReference type="PANTHER" id="PTHR24327:SF81">
    <property type="entry name" value="HOMEOTIC PROTEIN DISTAL-LESS-RELATED"/>
    <property type="match status" value="1"/>
</dbReference>
<feature type="domain" description="Homeobox" evidence="7">
    <location>
        <begin position="2"/>
        <end position="62"/>
    </location>
</feature>
<dbReference type="Gene3D" id="1.10.10.60">
    <property type="entry name" value="Homeodomain-like"/>
    <property type="match status" value="1"/>
</dbReference>
<evidence type="ECO:0000256" key="2">
    <source>
        <dbReference type="ARBA" id="ARBA00023155"/>
    </source>
</evidence>
<dbReference type="PROSITE" id="PS00027">
    <property type="entry name" value="HOMEOBOX_1"/>
    <property type="match status" value="1"/>
</dbReference>
<dbReference type="SMART" id="SM00389">
    <property type="entry name" value="HOX"/>
    <property type="match status" value="1"/>
</dbReference>
<dbReference type="InterPro" id="IPR017970">
    <property type="entry name" value="Homeobox_CS"/>
</dbReference>
<dbReference type="PRINTS" id="PR00031">
    <property type="entry name" value="HTHREPRESSR"/>
</dbReference>
<dbReference type="SUPFAM" id="SSF46689">
    <property type="entry name" value="Homeodomain-like"/>
    <property type="match status" value="1"/>
</dbReference>
<dbReference type="InterPro" id="IPR001356">
    <property type="entry name" value="HD"/>
</dbReference>
<organism evidence="8">
    <name type="scientific">Pisaster ochraceus</name>
    <name type="common">Ochre sea star</name>
    <name type="synonym">Asterias ochracea</name>
    <dbReference type="NCBI Taxonomy" id="7612"/>
    <lineage>
        <taxon>Eukaryota</taxon>
        <taxon>Metazoa</taxon>
        <taxon>Echinodermata</taxon>
        <taxon>Eleutherozoa</taxon>
        <taxon>Asterozoa</taxon>
        <taxon>Asteroidea</taxon>
        <taxon>Forcipulatacea</taxon>
        <taxon>Forcipulatida</taxon>
        <taxon>Asteriidae</taxon>
        <taxon>Pisaster</taxon>
    </lineage>
</organism>
<evidence type="ECO:0000259" key="7">
    <source>
        <dbReference type="PROSITE" id="PS50071"/>
    </source>
</evidence>
<feature type="compositionally biased region" description="Polar residues" evidence="6">
    <location>
        <begin position="113"/>
        <end position="122"/>
    </location>
</feature>
<evidence type="ECO:0000256" key="4">
    <source>
        <dbReference type="PROSITE-ProRule" id="PRU00108"/>
    </source>
</evidence>
<proteinExistence type="predicted"/>
<dbReference type="PROSITE" id="PS50071">
    <property type="entry name" value="HOMEOBOX_2"/>
    <property type="match status" value="1"/>
</dbReference>
<dbReference type="CDD" id="cd00086">
    <property type="entry name" value="homeodomain"/>
    <property type="match status" value="1"/>
</dbReference>
<evidence type="ECO:0000256" key="1">
    <source>
        <dbReference type="ARBA" id="ARBA00023125"/>
    </source>
</evidence>
<accession>A0A0N9SAT6</accession>
<feature type="compositionally biased region" description="Polar residues" evidence="6">
    <location>
        <begin position="66"/>
        <end position="96"/>
    </location>
</feature>
<name>A0A0N9SAT6_PISOC</name>
<dbReference type="InterPro" id="IPR000047">
    <property type="entry name" value="HTH_motif"/>
</dbReference>
<dbReference type="InterPro" id="IPR009057">
    <property type="entry name" value="Homeodomain-like_sf"/>
</dbReference>
<dbReference type="AlphaFoldDB" id="A0A0N9SAT6"/>
<dbReference type="InterPro" id="IPR020479">
    <property type="entry name" value="HD_metazoa"/>
</dbReference>
<protein>
    <submittedName>
        <fullName evidence="8">Homeodomain protein Dlx</fullName>
    </submittedName>
</protein>
<evidence type="ECO:0000313" key="8">
    <source>
        <dbReference type="EMBL" id="ALH43434.1"/>
    </source>
</evidence>
<evidence type="ECO:0000256" key="5">
    <source>
        <dbReference type="RuleBase" id="RU000682"/>
    </source>
</evidence>
<feature type="compositionally biased region" description="Basic residues" evidence="6">
    <location>
        <begin position="134"/>
        <end position="145"/>
    </location>
</feature>
<keyword evidence="1 4" id="KW-0238">DNA-binding</keyword>
<keyword evidence="2 4" id="KW-0371">Homeobox</keyword>
<dbReference type="FunFam" id="1.10.10.60:FF:000707">
    <property type="entry name" value="Dlx"/>
    <property type="match status" value="1"/>
</dbReference>